<comment type="catalytic activity">
    <reaction evidence="5">
        <text>Hydrolysis of terminal non-reducing beta-D-galactose residues in beta-D-galactosides.</text>
        <dbReference type="EC" id="3.2.1.23"/>
    </reaction>
</comment>
<dbReference type="InterPro" id="IPR019801">
    <property type="entry name" value="Glyco_hydro_35_CS"/>
</dbReference>
<dbReference type="InterPro" id="IPR031330">
    <property type="entry name" value="Gly_Hdrlase_35_cat"/>
</dbReference>
<organism evidence="10 11">
    <name type="scientific">Streptomyces colonosanans</name>
    <dbReference type="NCBI Taxonomy" id="1428652"/>
    <lineage>
        <taxon>Bacteria</taxon>
        <taxon>Bacillati</taxon>
        <taxon>Actinomycetota</taxon>
        <taxon>Actinomycetes</taxon>
        <taxon>Kitasatosporales</taxon>
        <taxon>Streptomycetaceae</taxon>
        <taxon>Streptomyces</taxon>
    </lineage>
</organism>
<comment type="similarity">
    <text evidence="1 6">Belongs to the glycosyl hydrolase 35 family.</text>
</comment>
<dbReference type="STRING" id="1428652.BIV24_11460"/>
<dbReference type="EMBL" id="MLYP01000029">
    <property type="protein sequence ID" value="OIJ94158.1"/>
    <property type="molecule type" value="Genomic_DNA"/>
</dbReference>
<dbReference type="Pfam" id="PF21317">
    <property type="entry name" value="BetaGal_ABD_1"/>
    <property type="match status" value="1"/>
</dbReference>
<evidence type="ECO:0000256" key="5">
    <source>
        <dbReference type="RuleBase" id="RU000675"/>
    </source>
</evidence>
<dbReference type="InterPro" id="IPR017853">
    <property type="entry name" value="GH"/>
</dbReference>
<evidence type="ECO:0000256" key="2">
    <source>
        <dbReference type="ARBA" id="ARBA00022801"/>
    </source>
</evidence>
<gene>
    <name evidence="10" type="ORF">BIV24_11460</name>
</gene>
<dbReference type="Gene3D" id="2.60.120.260">
    <property type="entry name" value="Galactose-binding domain-like"/>
    <property type="match status" value="2"/>
</dbReference>
<feature type="domain" description="Beta-galactosidase 1-like first all-beta" evidence="8">
    <location>
        <begin position="379"/>
        <end position="486"/>
    </location>
</feature>
<dbReference type="PROSITE" id="PS01182">
    <property type="entry name" value="GLYCOSYL_HYDROL_F35"/>
    <property type="match status" value="1"/>
</dbReference>
<comment type="caution">
    <text evidence="10">The sequence shown here is derived from an EMBL/GenBank/DDBJ whole genome shotgun (WGS) entry which is preliminary data.</text>
</comment>
<dbReference type="Pfam" id="PF21467">
    <property type="entry name" value="BetaGal_gal-bd"/>
    <property type="match status" value="1"/>
</dbReference>
<dbReference type="Gene3D" id="3.20.20.80">
    <property type="entry name" value="Glycosidases"/>
    <property type="match status" value="1"/>
</dbReference>
<proteinExistence type="inferred from homology"/>
<dbReference type="InterPro" id="IPR008979">
    <property type="entry name" value="Galactose-bd-like_sf"/>
</dbReference>
<dbReference type="PIRSF" id="PIRSF006336">
    <property type="entry name" value="B-gal"/>
    <property type="match status" value="1"/>
</dbReference>
<dbReference type="PANTHER" id="PTHR23421">
    <property type="entry name" value="BETA-GALACTOSIDASE RELATED"/>
    <property type="match status" value="1"/>
</dbReference>
<keyword evidence="3 5" id="KW-0326">Glycosidase</keyword>
<dbReference type="Pfam" id="PF01301">
    <property type="entry name" value="Glyco_hydro_35"/>
    <property type="match status" value="1"/>
</dbReference>
<dbReference type="GO" id="GO:0005975">
    <property type="term" value="P:carbohydrate metabolic process"/>
    <property type="evidence" value="ECO:0007669"/>
    <property type="project" value="InterPro"/>
</dbReference>
<evidence type="ECO:0000259" key="9">
    <source>
        <dbReference type="Pfam" id="PF21467"/>
    </source>
</evidence>
<dbReference type="InterPro" id="IPR048912">
    <property type="entry name" value="BetaGal1-like_ABD1"/>
</dbReference>
<dbReference type="RefSeq" id="WP_071366140.1">
    <property type="nucleotide sequence ID" value="NZ_MLYP01000029.1"/>
</dbReference>
<dbReference type="SUPFAM" id="SSF49785">
    <property type="entry name" value="Galactose-binding domain-like"/>
    <property type="match status" value="1"/>
</dbReference>
<evidence type="ECO:0000256" key="1">
    <source>
        <dbReference type="ARBA" id="ARBA00009809"/>
    </source>
</evidence>
<protein>
    <recommendedName>
        <fullName evidence="5">Beta-galactosidase</fullName>
        <ecNumber evidence="5">3.2.1.23</ecNumber>
    </recommendedName>
</protein>
<dbReference type="EC" id="3.2.1.23" evidence="5"/>
<reference evidence="10 11" key="1">
    <citation type="submission" date="2016-10" db="EMBL/GenBank/DDBJ databases">
        <title>Genome sequence of Streptomyces sp. MUSC 93.</title>
        <authorList>
            <person name="Lee L.-H."/>
            <person name="Ser H.-L."/>
            <person name="Law J.W.-F."/>
        </authorList>
    </citation>
    <scope>NUCLEOTIDE SEQUENCE [LARGE SCALE GENOMIC DNA]</scope>
    <source>
        <strain evidence="10 11">MUSC 93</strain>
    </source>
</reference>
<evidence type="ECO:0000259" key="7">
    <source>
        <dbReference type="Pfam" id="PF01301"/>
    </source>
</evidence>
<evidence type="ECO:0000256" key="4">
    <source>
        <dbReference type="PIRSR" id="PIRSR006336-1"/>
    </source>
</evidence>
<dbReference type="OrthoDB" id="9813184at2"/>
<dbReference type="FunFam" id="3.20.20.80:FF:000115">
    <property type="entry name" value="Beta-galactosidase"/>
    <property type="match status" value="1"/>
</dbReference>
<dbReference type="InterPro" id="IPR001944">
    <property type="entry name" value="Glycoside_Hdrlase_35"/>
</dbReference>
<accession>A0A1S2PK25</accession>
<evidence type="ECO:0000256" key="6">
    <source>
        <dbReference type="RuleBase" id="RU003679"/>
    </source>
</evidence>
<feature type="domain" description="Glycoside hydrolase 35 catalytic" evidence="7">
    <location>
        <begin position="14"/>
        <end position="333"/>
    </location>
</feature>
<dbReference type="PRINTS" id="PR00742">
    <property type="entry name" value="GLHYDRLASE35"/>
</dbReference>
<dbReference type="GO" id="GO:0004565">
    <property type="term" value="F:beta-galactosidase activity"/>
    <property type="evidence" value="ECO:0007669"/>
    <property type="project" value="UniProtKB-EC"/>
</dbReference>
<keyword evidence="11" id="KW-1185">Reference proteome</keyword>
<feature type="active site" description="Nucleophile" evidence="4">
    <location>
        <position position="237"/>
    </location>
</feature>
<dbReference type="SUPFAM" id="SSF51445">
    <property type="entry name" value="(Trans)glycosidases"/>
    <property type="match status" value="1"/>
</dbReference>
<dbReference type="AlphaFoldDB" id="A0A1S2PK25"/>
<evidence type="ECO:0000256" key="3">
    <source>
        <dbReference type="ARBA" id="ARBA00023295"/>
    </source>
</evidence>
<name>A0A1S2PK25_9ACTN</name>
<sequence length="600" mass="65472">MNTRPALTVDGHRFLRGGREHRVVSAAVHYFRIHPDLWHDRLARLRAMGCNTVEIYIAWNFHQPTAGPARFDGWHDVAAFIRQADALGLDVIARPGPYICAEWDLGGLPAWLLADESLHLRTADPAYLAAVDQWFDQLIPVLAELQVSQGGPIVAVQVENEYGSYGNDADYLEHLKTGLIARGIDCLLFTSDGPEPRMLAGGTLPGVLATVNFGSHPKEAFAELAKFRPDSPLVCMEFWNGWFDHFGDVHHVRDAADAAEALAGILAAGGSVNIYMGHGGTNFGWWAGANHTGKTLADPGYMPTVTSYDYDAPIGEAGELTEKFHRFREVIGRYVPLPEGELPRQARRVRPRTVAAAPVAALRDSLDLLSTPLRRPAPEPIEKLGHHHGLVHYRHRINGPAGPATLTVDGVRDLAQVFLDGQLVGVLERDNPAPTLELVVPEGGAELEILVEPFGRVNYGPHLADRKGLIAGVRLDHQHLFGWDVRVLTLDDLSVLPTTPATEVADGPVFHRAVVDLPEPADAFLAVPGSDRTLVWLNGFLLGRLWTEKGPQRTLYAPAPLWRAAGNEILVLDLGGTSAPLTVELREEPDLGPTTAPPQH</sequence>
<dbReference type="InterPro" id="IPR048913">
    <property type="entry name" value="BetaGal_gal-bd"/>
</dbReference>
<evidence type="ECO:0000259" key="8">
    <source>
        <dbReference type="Pfam" id="PF21317"/>
    </source>
</evidence>
<evidence type="ECO:0000313" key="10">
    <source>
        <dbReference type="EMBL" id="OIJ94158.1"/>
    </source>
</evidence>
<evidence type="ECO:0000313" key="11">
    <source>
        <dbReference type="Proteomes" id="UP000179935"/>
    </source>
</evidence>
<feature type="active site" description="Proton donor" evidence="4">
    <location>
        <position position="161"/>
    </location>
</feature>
<dbReference type="Proteomes" id="UP000179935">
    <property type="component" value="Unassembled WGS sequence"/>
</dbReference>
<feature type="domain" description="Beta-galactosidase galactose-binding" evidence="9">
    <location>
        <begin position="508"/>
        <end position="567"/>
    </location>
</feature>
<keyword evidence="2 5" id="KW-0378">Hydrolase</keyword>
<dbReference type="InterPro" id="IPR026283">
    <property type="entry name" value="B-gal_1-like"/>
</dbReference>